<name>A0A837DHW8_9PSEU</name>
<comment type="caution">
    <text evidence="2">The sequence shown here is derived from an EMBL/GenBank/DDBJ whole genome shotgun (WGS) entry which is preliminary data.</text>
</comment>
<accession>A0A837DHW8</accession>
<evidence type="ECO:0000313" key="3">
    <source>
        <dbReference type="Proteomes" id="UP000030848"/>
    </source>
</evidence>
<evidence type="ECO:0000256" key="1">
    <source>
        <dbReference type="SAM" id="MobiDB-lite"/>
    </source>
</evidence>
<organism evidence="2 3">
    <name type="scientific">Saccharomonospora viridis</name>
    <dbReference type="NCBI Taxonomy" id="1852"/>
    <lineage>
        <taxon>Bacteria</taxon>
        <taxon>Bacillati</taxon>
        <taxon>Actinomycetota</taxon>
        <taxon>Actinomycetes</taxon>
        <taxon>Pseudonocardiales</taxon>
        <taxon>Pseudonocardiaceae</taxon>
        <taxon>Saccharomonospora</taxon>
    </lineage>
</organism>
<evidence type="ECO:0000313" key="2">
    <source>
        <dbReference type="EMBL" id="KHF45476.1"/>
    </source>
</evidence>
<dbReference type="AlphaFoldDB" id="A0A837DHW8"/>
<gene>
    <name evidence="2" type="ORF">MINT15_06930</name>
</gene>
<sequence>MLCIFPESCRRVEVSRCHRHDRQRSTMTGSSRQQHSHGLEKR</sequence>
<protein>
    <submittedName>
        <fullName evidence="2">Uncharacterized protein</fullName>
    </submittedName>
</protein>
<proteinExistence type="predicted"/>
<dbReference type="EMBL" id="JRZE01000002">
    <property type="protein sequence ID" value="KHF45476.1"/>
    <property type="molecule type" value="Genomic_DNA"/>
</dbReference>
<reference evidence="2 3" key="1">
    <citation type="submission" date="2014-10" db="EMBL/GenBank/DDBJ databases">
        <title>Genome sequence of Micropolyspora internatus JCM3315.</title>
        <authorList>
            <person name="Shin S.-K."/>
            <person name="Yi H."/>
        </authorList>
    </citation>
    <scope>NUCLEOTIDE SEQUENCE [LARGE SCALE GENOMIC DNA]</scope>
    <source>
        <strain evidence="2 3">JCM 3315</strain>
    </source>
</reference>
<feature type="region of interest" description="Disordered" evidence="1">
    <location>
        <begin position="16"/>
        <end position="42"/>
    </location>
</feature>
<dbReference type="Proteomes" id="UP000030848">
    <property type="component" value="Unassembled WGS sequence"/>
</dbReference>